<feature type="non-terminal residue" evidence="2">
    <location>
        <position position="118"/>
    </location>
</feature>
<evidence type="ECO:0000313" key="2">
    <source>
        <dbReference type="EMBL" id="KVI12411.1"/>
    </source>
</evidence>
<dbReference type="InterPro" id="IPR038938">
    <property type="entry name" value="D27-like"/>
</dbReference>
<name>A0A103YNJ6_CYNCS</name>
<dbReference type="GO" id="GO:0005506">
    <property type="term" value="F:iron ion binding"/>
    <property type="evidence" value="ECO:0007669"/>
    <property type="project" value="InterPro"/>
</dbReference>
<dbReference type="Pfam" id="PF13225">
    <property type="entry name" value="D27-like_C"/>
    <property type="match status" value="1"/>
</dbReference>
<evidence type="ECO:0000259" key="1">
    <source>
        <dbReference type="Pfam" id="PF13225"/>
    </source>
</evidence>
<dbReference type="GO" id="GO:0016859">
    <property type="term" value="F:cis-trans isomerase activity"/>
    <property type="evidence" value="ECO:0007669"/>
    <property type="project" value="TreeGrafter"/>
</dbReference>
<organism evidence="2 3">
    <name type="scientific">Cynara cardunculus var. scolymus</name>
    <name type="common">Globe artichoke</name>
    <name type="synonym">Cynara scolymus</name>
    <dbReference type="NCBI Taxonomy" id="59895"/>
    <lineage>
        <taxon>Eukaryota</taxon>
        <taxon>Viridiplantae</taxon>
        <taxon>Streptophyta</taxon>
        <taxon>Embryophyta</taxon>
        <taxon>Tracheophyta</taxon>
        <taxon>Spermatophyta</taxon>
        <taxon>Magnoliopsida</taxon>
        <taxon>eudicotyledons</taxon>
        <taxon>Gunneridae</taxon>
        <taxon>Pentapetalae</taxon>
        <taxon>asterids</taxon>
        <taxon>campanulids</taxon>
        <taxon>Asterales</taxon>
        <taxon>Asteraceae</taxon>
        <taxon>Carduoideae</taxon>
        <taxon>Cardueae</taxon>
        <taxon>Carduinae</taxon>
        <taxon>Cynara</taxon>
    </lineage>
</organism>
<sequence>LRNEESGYESLVVAARAVFRSFDPIKQRQLVVKALQTAIPWPVAFLANKKYDATFQVLKGMPSQEFIKNSFGIPINMVPINYTVIITDFDDMSCEMIFGQEPPSPQDDPAFKQPCYKL</sequence>
<keyword evidence="3" id="KW-1185">Reference proteome</keyword>
<feature type="non-terminal residue" evidence="2">
    <location>
        <position position="1"/>
    </location>
</feature>
<dbReference type="Proteomes" id="UP000243975">
    <property type="component" value="Unassembled WGS sequence"/>
</dbReference>
<dbReference type="AlphaFoldDB" id="A0A103YNJ6"/>
<comment type="caution">
    <text evidence="2">The sequence shown here is derived from an EMBL/GenBank/DDBJ whole genome shotgun (WGS) entry which is preliminary data.</text>
</comment>
<dbReference type="GO" id="GO:0009536">
    <property type="term" value="C:plastid"/>
    <property type="evidence" value="ECO:0007669"/>
    <property type="project" value="TreeGrafter"/>
</dbReference>
<protein>
    <recommendedName>
        <fullName evidence="1">Beta-carotene isomerase D27-like C-terminal domain-containing protein</fullName>
    </recommendedName>
</protein>
<dbReference type="GO" id="GO:1901601">
    <property type="term" value="P:strigolactone biosynthetic process"/>
    <property type="evidence" value="ECO:0007669"/>
    <property type="project" value="TreeGrafter"/>
</dbReference>
<dbReference type="InterPro" id="IPR025114">
    <property type="entry name" value="D27-like_C"/>
</dbReference>
<dbReference type="PANTHER" id="PTHR33591:SF1">
    <property type="entry name" value="BETA-CAROTENE ISOMERASE D27, CHLOROPLASTIC"/>
    <property type="match status" value="1"/>
</dbReference>
<dbReference type="PANTHER" id="PTHR33591">
    <property type="entry name" value="BETA-CAROTENE ISOMERASE D27"/>
    <property type="match status" value="1"/>
</dbReference>
<proteinExistence type="predicted"/>
<accession>A0A103YNJ6</accession>
<dbReference type="STRING" id="59895.A0A103YNJ6"/>
<feature type="domain" description="Beta-carotene isomerase D27-like C-terminal" evidence="1">
    <location>
        <begin position="61"/>
        <end position="106"/>
    </location>
</feature>
<gene>
    <name evidence="2" type="ORF">Ccrd_009173</name>
</gene>
<evidence type="ECO:0000313" key="3">
    <source>
        <dbReference type="Proteomes" id="UP000243975"/>
    </source>
</evidence>
<reference evidence="2 3" key="1">
    <citation type="journal article" date="2016" name="Sci. Rep.">
        <title>The genome sequence of the outbreeding globe artichoke constructed de novo incorporating a phase-aware low-pass sequencing strategy of F1 progeny.</title>
        <authorList>
            <person name="Scaglione D."/>
            <person name="Reyes-Chin-Wo S."/>
            <person name="Acquadro A."/>
            <person name="Froenicke L."/>
            <person name="Portis E."/>
            <person name="Beitel C."/>
            <person name="Tirone M."/>
            <person name="Mauro R."/>
            <person name="Lo Monaco A."/>
            <person name="Mauromicale G."/>
            <person name="Faccioli P."/>
            <person name="Cattivelli L."/>
            <person name="Rieseberg L."/>
            <person name="Michelmore R."/>
            <person name="Lanteri S."/>
        </authorList>
    </citation>
    <scope>NUCLEOTIDE SEQUENCE [LARGE SCALE GENOMIC DNA]</scope>
    <source>
        <strain evidence="2">2C</strain>
    </source>
</reference>
<dbReference type="EMBL" id="LEKV01000003">
    <property type="protein sequence ID" value="KVI12411.1"/>
    <property type="molecule type" value="Genomic_DNA"/>
</dbReference>